<proteinExistence type="predicted"/>
<gene>
    <name evidence="1" type="ORF">SPRG_04913</name>
</gene>
<dbReference type="EMBL" id="KK583204">
    <property type="protein sequence ID" value="KDO29799.1"/>
    <property type="molecule type" value="Genomic_DNA"/>
</dbReference>
<dbReference type="PANTHER" id="PTHR35213:SF3">
    <property type="entry name" value="MYB-LIKE DOMAIN-CONTAINING PROTEIN"/>
    <property type="match status" value="1"/>
</dbReference>
<dbReference type="OrthoDB" id="68300at2759"/>
<protein>
    <submittedName>
        <fullName evidence="1">Uncharacterized protein</fullName>
    </submittedName>
</protein>
<sequence>MDIARLLAPDHADAPILERSGVWLPEEEGYMLALIECFLTGLLATVEAGTSLRSYVAGQLHCAPMRVSKKIASLPYPNLRSIGRCHFEPRAVRDTDVATLQRLVHAETLFQRAVEPLTPRHVAPAIDEKVVAIAKCETRGFWFHYEQLYAAKLIEYFVQGALALPPGTTLRGFLAEKLCCSPMRVSKKLATGSIAGRAIPRRLGTAVFVPRLALSREATAAMDAELAQLRKDCFAHKTQHRRWSA</sequence>
<organism evidence="1 2">
    <name type="scientific">Saprolegnia parasitica (strain CBS 223.65)</name>
    <dbReference type="NCBI Taxonomy" id="695850"/>
    <lineage>
        <taxon>Eukaryota</taxon>
        <taxon>Sar</taxon>
        <taxon>Stramenopiles</taxon>
        <taxon>Oomycota</taxon>
        <taxon>Saprolegniomycetes</taxon>
        <taxon>Saprolegniales</taxon>
        <taxon>Saprolegniaceae</taxon>
        <taxon>Saprolegnia</taxon>
    </lineage>
</organism>
<dbReference type="KEGG" id="spar:SPRG_04913"/>
<evidence type="ECO:0000313" key="2">
    <source>
        <dbReference type="Proteomes" id="UP000030745"/>
    </source>
</evidence>
<keyword evidence="2" id="KW-1185">Reference proteome</keyword>
<evidence type="ECO:0000313" key="1">
    <source>
        <dbReference type="EMBL" id="KDO29799.1"/>
    </source>
</evidence>
<dbReference type="GeneID" id="24127329"/>
<dbReference type="OMA" id="CETRGFW"/>
<dbReference type="Proteomes" id="UP000030745">
    <property type="component" value="Unassembled WGS sequence"/>
</dbReference>
<name>A0A067CGC6_SAPPC</name>
<dbReference type="PANTHER" id="PTHR35213">
    <property type="entry name" value="RING-TYPE DOMAIN-CONTAINING PROTEIN-RELATED"/>
    <property type="match status" value="1"/>
</dbReference>
<reference evidence="1 2" key="1">
    <citation type="journal article" date="2013" name="PLoS Genet.">
        <title>Distinctive expansion of potential virulence genes in the genome of the oomycete fish pathogen Saprolegnia parasitica.</title>
        <authorList>
            <person name="Jiang R.H."/>
            <person name="de Bruijn I."/>
            <person name="Haas B.J."/>
            <person name="Belmonte R."/>
            <person name="Lobach L."/>
            <person name="Christie J."/>
            <person name="van den Ackerveken G."/>
            <person name="Bottin A."/>
            <person name="Bulone V."/>
            <person name="Diaz-Moreno S.M."/>
            <person name="Dumas B."/>
            <person name="Fan L."/>
            <person name="Gaulin E."/>
            <person name="Govers F."/>
            <person name="Grenville-Briggs L.J."/>
            <person name="Horner N.R."/>
            <person name="Levin J.Z."/>
            <person name="Mammella M."/>
            <person name="Meijer H.J."/>
            <person name="Morris P."/>
            <person name="Nusbaum C."/>
            <person name="Oome S."/>
            <person name="Phillips A.J."/>
            <person name="van Rooyen D."/>
            <person name="Rzeszutek E."/>
            <person name="Saraiva M."/>
            <person name="Secombes C.J."/>
            <person name="Seidl M.F."/>
            <person name="Snel B."/>
            <person name="Stassen J.H."/>
            <person name="Sykes S."/>
            <person name="Tripathy S."/>
            <person name="van den Berg H."/>
            <person name="Vega-Arreguin J.C."/>
            <person name="Wawra S."/>
            <person name="Young S.K."/>
            <person name="Zeng Q."/>
            <person name="Dieguez-Uribeondo J."/>
            <person name="Russ C."/>
            <person name="Tyler B.M."/>
            <person name="van West P."/>
        </authorList>
    </citation>
    <scope>NUCLEOTIDE SEQUENCE [LARGE SCALE GENOMIC DNA]</scope>
    <source>
        <strain evidence="1 2">CBS 223.65</strain>
    </source>
</reference>
<dbReference type="STRING" id="695850.A0A067CGC6"/>
<dbReference type="AlphaFoldDB" id="A0A067CGC6"/>
<dbReference type="VEuPathDB" id="FungiDB:SPRG_04913"/>
<accession>A0A067CGC6</accession>
<dbReference type="RefSeq" id="XP_012199442.1">
    <property type="nucleotide sequence ID" value="XM_012344052.1"/>
</dbReference>